<feature type="region of interest" description="Disordered" evidence="5">
    <location>
        <begin position="161"/>
        <end position="223"/>
    </location>
</feature>
<dbReference type="EMBL" id="GDKF01009347">
    <property type="protein sequence ID" value="JAT69275.1"/>
    <property type="molecule type" value="Transcribed_RNA"/>
</dbReference>
<evidence type="ECO:0000256" key="1">
    <source>
        <dbReference type="ARBA" id="ARBA00004370"/>
    </source>
</evidence>
<feature type="region of interest" description="Disordered" evidence="5">
    <location>
        <begin position="460"/>
        <end position="503"/>
    </location>
</feature>
<dbReference type="InterPro" id="IPR000626">
    <property type="entry name" value="Ubiquitin-like_dom"/>
</dbReference>
<dbReference type="Gene3D" id="3.10.20.90">
    <property type="entry name" value="Phosphatidylinositol 3-kinase Catalytic Subunit, Chain A, domain 1"/>
    <property type="match status" value="1"/>
</dbReference>
<evidence type="ECO:0000256" key="4">
    <source>
        <dbReference type="ARBA" id="ARBA00023136"/>
    </source>
</evidence>
<dbReference type="GO" id="GO:0030968">
    <property type="term" value="P:endoplasmic reticulum unfolded protein response"/>
    <property type="evidence" value="ECO:0007669"/>
    <property type="project" value="TreeGrafter"/>
</dbReference>
<feature type="region of interest" description="Disordered" evidence="5">
    <location>
        <begin position="555"/>
        <end position="584"/>
    </location>
</feature>
<gene>
    <name evidence="7" type="ORF">g.48064</name>
</gene>
<dbReference type="GO" id="GO:0016020">
    <property type="term" value="C:membrane"/>
    <property type="evidence" value="ECO:0007669"/>
    <property type="project" value="UniProtKB-SubCell"/>
</dbReference>
<feature type="compositionally biased region" description="Low complexity" evidence="5">
    <location>
        <begin position="161"/>
        <end position="198"/>
    </location>
</feature>
<proteinExistence type="predicted"/>
<dbReference type="InterPro" id="IPR039751">
    <property type="entry name" value="HERPUD1/2"/>
</dbReference>
<organism evidence="7">
    <name type="scientific">Auxenochlorella protothecoides</name>
    <name type="common">Green microalga</name>
    <name type="synonym">Chlorella protothecoides</name>
    <dbReference type="NCBI Taxonomy" id="3075"/>
    <lineage>
        <taxon>Eukaryota</taxon>
        <taxon>Viridiplantae</taxon>
        <taxon>Chlorophyta</taxon>
        <taxon>core chlorophytes</taxon>
        <taxon>Trebouxiophyceae</taxon>
        <taxon>Chlorellales</taxon>
        <taxon>Chlorellaceae</taxon>
        <taxon>Auxenochlorella</taxon>
    </lineage>
</organism>
<keyword evidence="4" id="KW-0472">Membrane</keyword>
<feature type="region of interest" description="Disordered" evidence="5">
    <location>
        <begin position="314"/>
        <end position="334"/>
    </location>
</feature>
<feature type="compositionally biased region" description="Basic residues" evidence="5">
    <location>
        <begin position="567"/>
        <end position="584"/>
    </location>
</feature>
<feature type="compositionally biased region" description="Low complexity" evidence="5">
    <location>
        <begin position="323"/>
        <end position="334"/>
    </location>
</feature>
<dbReference type="AlphaFoldDB" id="A0A1D1ZRB6"/>
<dbReference type="PROSITE" id="PS50053">
    <property type="entry name" value="UBIQUITIN_2"/>
    <property type="match status" value="1"/>
</dbReference>
<comment type="subcellular location">
    <subcellularLocation>
        <location evidence="1">Membrane</location>
    </subcellularLocation>
</comment>
<reference evidence="7" key="1">
    <citation type="submission" date="2015-08" db="EMBL/GenBank/DDBJ databases">
        <authorList>
            <person name="Babu N.S."/>
            <person name="Beckwith C.J."/>
            <person name="Beseler K.G."/>
            <person name="Brison A."/>
            <person name="Carone J.V."/>
            <person name="Caskin T.P."/>
            <person name="Diamond M."/>
            <person name="Durham M.E."/>
            <person name="Foxe J.M."/>
            <person name="Go M."/>
            <person name="Henderson B.A."/>
            <person name="Jones I.B."/>
            <person name="McGettigan J.A."/>
            <person name="Micheletti S.J."/>
            <person name="Nasrallah M.E."/>
            <person name="Ortiz D."/>
            <person name="Piller C.R."/>
            <person name="Privatt S.R."/>
            <person name="Schneider S.L."/>
            <person name="Sharp S."/>
            <person name="Smith T.C."/>
            <person name="Stanton J.D."/>
            <person name="Ullery H.E."/>
            <person name="Wilson R.J."/>
            <person name="Serrano M.G."/>
            <person name="Buck G."/>
            <person name="Lee V."/>
            <person name="Wang Y."/>
            <person name="Carvalho R."/>
            <person name="Voegtly L."/>
            <person name="Shi R."/>
            <person name="Duckworth R."/>
            <person name="Johnson A."/>
            <person name="Loviza R."/>
            <person name="Walstead R."/>
            <person name="Shah Z."/>
            <person name="Kiflezghi M."/>
            <person name="Wade K."/>
            <person name="Ball S.L."/>
            <person name="Bradley K.W."/>
            <person name="Asai D.J."/>
            <person name="Bowman C.A."/>
            <person name="Russell D.A."/>
            <person name="Pope W.H."/>
            <person name="Jacobs-Sera D."/>
            <person name="Hendrix R.W."/>
            <person name="Hatfull G.F."/>
        </authorList>
    </citation>
    <scope>NUCLEOTIDE SEQUENCE</scope>
</reference>
<name>A0A1D1ZRB6_AUXPR</name>
<feature type="domain" description="Ubiquitin-like" evidence="6">
    <location>
        <begin position="75"/>
        <end position="137"/>
    </location>
</feature>
<dbReference type="PANTHER" id="PTHR12943:SF27">
    <property type="entry name" value="HOMOCYSTEINE-INDUCED ENDOPLASMIC RETICULUM PROTEIN, ISOFORM A"/>
    <property type="match status" value="1"/>
</dbReference>
<evidence type="ECO:0000313" key="7">
    <source>
        <dbReference type="EMBL" id="JAT69275.1"/>
    </source>
</evidence>
<evidence type="ECO:0000256" key="3">
    <source>
        <dbReference type="ARBA" id="ARBA00022989"/>
    </source>
</evidence>
<dbReference type="PANTHER" id="PTHR12943">
    <property type="entry name" value="HOMOCYSTEINE-RESPONSIVE ENDOPLASMIC RETICULUM-RESIDENT UNIQUITIN-LIKE DOMAIN HERPUD PROTEIN FAMILY MEMBER"/>
    <property type="match status" value="1"/>
</dbReference>
<evidence type="ECO:0000256" key="5">
    <source>
        <dbReference type="SAM" id="MobiDB-lite"/>
    </source>
</evidence>
<dbReference type="InterPro" id="IPR029071">
    <property type="entry name" value="Ubiquitin-like_domsf"/>
</dbReference>
<dbReference type="SUPFAM" id="SSF54236">
    <property type="entry name" value="Ubiquitin-like"/>
    <property type="match status" value="1"/>
</dbReference>
<protein>
    <recommendedName>
        <fullName evidence="6">Ubiquitin-like domain-containing protein</fullName>
    </recommendedName>
</protein>
<feature type="region of interest" description="Disordered" evidence="5">
    <location>
        <begin position="368"/>
        <end position="388"/>
    </location>
</feature>
<sequence>MARWRAGSSVPPAFRLSAPWTHRGTHTASSLNTHRHLSDTLSTLRWIHLLLGSSLIIRGRGVASSRGAMADAPRVTFVLKNPAMTQEVSVTVPLDGDVAGLKASIRDAYPGSPSTSQLILIYAGKVLKNDAEALSSFLKPNVTPDSPQILHVVVQGQATDGTARTSAGASSSAPTASTAPRAADAVRMQHAGAAAPSAARPPPGTAAPAEPDPESSRRPRPQTAHPAIKGLAEVLHLNAAAVASASMSAAYAAALAVLGHPIPQPLVEGGAGPPAPVHMPQAPQQVLAQTMLRNNAAGHVQHPNIQVTFLRQRVQHQRDHGAEPAAPAQGPGLAPGALPLLQLLREREARGDLPPNVRALLENLERLQGPGLDRGHRPRPAAAPRPHPAARLRRWAAQNGMQLNARALLQLGVLLAVVYQHCPPQRFFALLTLGLLLFLTTTEPVRRFLAQLGRVRAGPAAAPVPEAGSPRAVAGPGDAAAGRPAAELEARPAEEGPAPQAPAPRGLVQEALAVLVGFFSSILPGGAAAWERDAQPLRMACFSMHREASGAVWSPTCDPPPFPQGGRRIRPRPRRMRRPRRPGQRTRTCRCWADGLPVTGGITACNARCAAHASDALFHALQTASSCVVR</sequence>
<evidence type="ECO:0000256" key="2">
    <source>
        <dbReference type="ARBA" id="ARBA00022692"/>
    </source>
</evidence>
<keyword evidence="2" id="KW-0812">Transmembrane</keyword>
<evidence type="ECO:0000259" key="6">
    <source>
        <dbReference type="PROSITE" id="PS50053"/>
    </source>
</evidence>
<feature type="compositionally biased region" description="Low complexity" evidence="5">
    <location>
        <begin position="460"/>
        <end position="485"/>
    </location>
</feature>
<accession>A0A1D1ZRB6</accession>
<keyword evidence="3" id="KW-1133">Transmembrane helix</keyword>